<dbReference type="EMBL" id="MSTI01000114">
    <property type="protein sequence ID" value="OLV17142.1"/>
    <property type="molecule type" value="Genomic_DNA"/>
</dbReference>
<accession>A0A1U7NW49</accession>
<organism evidence="1 2">
    <name type="scientific">Deinococcus marmoris</name>
    <dbReference type="NCBI Taxonomy" id="249408"/>
    <lineage>
        <taxon>Bacteria</taxon>
        <taxon>Thermotogati</taxon>
        <taxon>Deinococcota</taxon>
        <taxon>Deinococci</taxon>
        <taxon>Deinococcales</taxon>
        <taxon>Deinococcaceae</taxon>
        <taxon>Deinococcus</taxon>
    </lineage>
</organism>
<protein>
    <submittedName>
        <fullName evidence="1">Uncharacterized protein</fullName>
    </submittedName>
</protein>
<dbReference type="AlphaFoldDB" id="A0A1U7NW49"/>
<keyword evidence="2" id="KW-1185">Reference proteome</keyword>
<reference evidence="1 2" key="1">
    <citation type="submission" date="2017-01" db="EMBL/GenBank/DDBJ databases">
        <title>Genome Analysis of Deinococcus marmoris KOPRI26562.</title>
        <authorList>
            <person name="Kim J.H."/>
            <person name="Oh H.-M."/>
        </authorList>
    </citation>
    <scope>NUCLEOTIDE SEQUENCE [LARGE SCALE GENOMIC DNA]</scope>
    <source>
        <strain evidence="1 2">KOPRI26562</strain>
    </source>
</reference>
<evidence type="ECO:0000313" key="1">
    <source>
        <dbReference type="EMBL" id="OLV17142.1"/>
    </source>
</evidence>
<comment type="caution">
    <text evidence="1">The sequence shown here is derived from an EMBL/GenBank/DDBJ whole genome shotgun (WGS) entry which is preliminary data.</text>
</comment>
<evidence type="ECO:0000313" key="2">
    <source>
        <dbReference type="Proteomes" id="UP000186607"/>
    </source>
</evidence>
<name>A0A1U7NW49_9DEIO</name>
<dbReference type="STRING" id="249408.BOO71_0009727"/>
<sequence length="45" mass="5103">MPTAARIAELKLEPVKGNDDAAYLHEVHRRFTATDPAKIQRQLDD</sequence>
<proteinExistence type="predicted"/>
<gene>
    <name evidence="1" type="ORF">BOO71_0009727</name>
</gene>
<dbReference type="Proteomes" id="UP000186607">
    <property type="component" value="Unassembled WGS sequence"/>
</dbReference>